<accession>A0A451D2I6</accession>
<evidence type="ECO:0000256" key="11">
    <source>
        <dbReference type="ARBA" id="ARBA00023237"/>
    </source>
</evidence>
<evidence type="ECO:0000256" key="9">
    <source>
        <dbReference type="ARBA" id="ARBA00023139"/>
    </source>
</evidence>
<gene>
    <name evidence="13" type="primary">lolB</name>
    <name evidence="13" type="ORF">ERCICUMA2628_405</name>
</gene>
<dbReference type="CDD" id="cd16326">
    <property type="entry name" value="LolB"/>
    <property type="match status" value="1"/>
</dbReference>
<sequence>MILFSYHLRMYFIFFSFLLTTCSQDSRVYTIDKKKITSSWYIHQQLIQRITQYKIHGTLSLFSHNHKIHVFFYWQQFSPHHYRLIFTNILGITELQLNQENQVVRIIYRKVQYVVSEQYVEEMIYHLTGINISLESFRQWIMGLPSNSSDIRLDKENRLREIHFIHKGKPLHIFYLKYKKELGVSFMPSRIEVYQGHELLKIHID</sequence>
<keyword evidence="7" id="KW-0653">Protein transport</keyword>
<dbReference type="Proteomes" id="UP000294412">
    <property type="component" value="Chromosome"/>
</dbReference>
<keyword evidence="5" id="KW-0813">Transport</keyword>
<evidence type="ECO:0000313" key="14">
    <source>
        <dbReference type="Proteomes" id="UP000294412"/>
    </source>
</evidence>
<dbReference type="GO" id="GO:0015031">
    <property type="term" value="P:protein transport"/>
    <property type="evidence" value="ECO:0007669"/>
    <property type="project" value="UniProtKB-KW"/>
</dbReference>
<evidence type="ECO:0000256" key="8">
    <source>
        <dbReference type="ARBA" id="ARBA00023136"/>
    </source>
</evidence>
<evidence type="ECO:0000313" key="13">
    <source>
        <dbReference type="EMBL" id="VFP79869.1"/>
    </source>
</evidence>
<dbReference type="GO" id="GO:0009279">
    <property type="term" value="C:cell outer membrane"/>
    <property type="evidence" value="ECO:0007669"/>
    <property type="project" value="UniProtKB-SubCell"/>
</dbReference>
<dbReference type="InterPro" id="IPR029046">
    <property type="entry name" value="LolA/LolB/LppX"/>
</dbReference>
<dbReference type="SUPFAM" id="SSF89392">
    <property type="entry name" value="Prokaryotic lipoproteins and lipoprotein localization factors"/>
    <property type="match status" value="1"/>
</dbReference>
<evidence type="ECO:0000256" key="10">
    <source>
        <dbReference type="ARBA" id="ARBA00023186"/>
    </source>
</evidence>
<dbReference type="InterPro" id="IPR004565">
    <property type="entry name" value="OM_lipoprot_LolB"/>
</dbReference>
<evidence type="ECO:0000256" key="12">
    <source>
        <dbReference type="ARBA" id="ARBA00023288"/>
    </source>
</evidence>
<evidence type="ECO:0000256" key="7">
    <source>
        <dbReference type="ARBA" id="ARBA00022927"/>
    </source>
</evidence>
<dbReference type="Gene3D" id="2.50.20.10">
    <property type="entry name" value="Lipoprotein localisation LolA/LolB/LppX"/>
    <property type="match status" value="1"/>
</dbReference>
<keyword evidence="12 13" id="KW-0449">Lipoprotein</keyword>
<evidence type="ECO:0000256" key="2">
    <source>
        <dbReference type="ARBA" id="ARBA00009696"/>
    </source>
</evidence>
<keyword evidence="11" id="KW-0998">Cell outer membrane</keyword>
<dbReference type="EMBL" id="LR217703">
    <property type="protein sequence ID" value="VFP79869.1"/>
    <property type="molecule type" value="Genomic_DNA"/>
</dbReference>
<comment type="similarity">
    <text evidence="2">Belongs to the LolB family.</text>
</comment>
<dbReference type="Pfam" id="PF03550">
    <property type="entry name" value="LolB"/>
    <property type="match status" value="1"/>
</dbReference>
<reference evidence="13 14" key="1">
    <citation type="submission" date="2019-02" db="EMBL/GenBank/DDBJ databases">
        <authorList>
            <person name="Manzano-Marin A."/>
            <person name="Manzano-Marin A."/>
        </authorList>
    </citation>
    <scope>NUCLEOTIDE SEQUENCE [LARGE SCALE GENOMIC DNA]</scope>
    <source>
        <strain evidence="13 14">ErCicuneomaculata</strain>
    </source>
</reference>
<keyword evidence="6" id="KW-0732">Signal</keyword>
<evidence type="ECO:0000256" key="3">
    <source>
        <dbReference type="ARBA" id="ARBA00011245"/>
    </source>
</evidence>
<keyword evidence="9" id="KW-0564">Palmitate</keyword>
<comment type="subcellular location">
    <subcellularLocation>
        <location evidence="1">Cell outer membrane</location>
        <topology evidence="1">Lipid-anchor</topology>
    </subcellularLocation>
</comment>
<proteinExistence type="inferred from homology"/>
<evidence type="ECO:0000256" key="5">
    <source>
        <dbReference type="ARBA" id="ARBA00022448"/>
    </source>
</evidence>
<name>A0A451D2I6_9GAMM</name>
<organism evidence="13 14">
    <name type="scientific">Candidatus Erwinia haradaeae</name>
    <dbReference type="NCBI Taxonomy" id="1922217"/>
    <lineage>
        <taxon>Bacteria</taxon>
        <taxon>Pseudomonadati</taxon>
        <taxon>Pseudomonadota</taxon>
        <taxon>Gammaproteobacteria</taxon>
        <taxon>Enterobacterales</taxon>
        <taxon>Erwiniaceae</taxon>
        <taxon>Erwinia</taxon>
    </lineage>
</organism>
<comment type="subunit">
    <text evidence="3">Monomer.</text>
</comment>
<keyword evidence="10" id="KW-0143">Chaperone</keyword>
<keyword evidence="8" id="KW-0472">Membrane</keyword>
<evidence type="ECO:0000256" key="1">
    <source>
        <dbReference type="ARBA" id="ARBA00004459"/>
    </source>
</evidence>
<dbReference type="NCBIfam" id="TIGR00548">
    <property type="entry name" value="lolB"/>
    <property type="match status" value="1"/>
</dbReference>
<protein>
    <recommendedName>
        <fullName evidence="4">Outer-membrane lipoprotein LolB</fullName>
    </recommendedName>
</protein>
<evidence type="ECO:0000256" key="6">
    <source>
        <dbReference type="ARBA" id="ARBA00022729"/>
    </source>
</evidence>
<dbReference type="AlphaFoldDB" id="A0A451D2I6"/>
<evidence type="ECO:0000256" key="4">
    <source>
        <dbReference type="ARBA" id="ARBA00016202"/>
    </source>
</evidence>